<dbReference type="KEGG" id="rhp:LPB142_16115"/>
<evidence type="ECO:0000313" key="7">
    <source>
        <dbReference type="EMBL" id="AOZ71375.1"/>
    </source>
</evidence>
<accession>A0A1D9MHM5</accession>
<evidence type="ECO:0000313" key="10">
    <source>
        <dbReference type="EMBL" id="AOZ71382.1"/>
    </source>
</evidence>
<dbReference type="InterPro" id="IPR009057">
    <property type="entry name" value="Homeodomain-like_sf"/>
</dbReference>
<name>A0A1D9MHM5_9RHOB</name>
<dbReference type="KEGG" id="rhp:LPB142_16875"/>
<dbReference type="KEGG" id="rhp:LPB142_17460"/>
<keyword evidence="7" id="KW-0614">Plasmid</keyword>
<dbReference type="KEGG" id="rhp:LPB142_17085"/>
<dbReference type="SUPFAM" id="SSF46689">
    <property type="entry name" value="Homeodomain-like"/>
    <property type="match status" value="1"/>
</dbReference>
<dbReference type="Proteomes" id="UP000176562">
    <property type="component" value="Chromosome"/>
</dbReference>
<dbReference type="KEGG" id="rhp:LPB142_17440"/>
<dbReference type="Gene3D" id="1.10.10.10">
    <property type="entry name" value="Winged helix-like DNA-binding domain superfamily/Winged helix DNA-binding domain"/>
    <property type="match status" value="1"/>
</dbReference>
<dbReference type="EMBL" id="CP017781">
    <property type="protein sequence ID" value="AOZ71133.1"/>
    <property type="molecule type" value="Genomic_DNA"/>
</dbReference>
<reference evidence="7 11" key="1">
    <citation type="submission" date="2016-10" db="EMBL/GenBank/DDBJ databases">
        <title>Rhodobacter sp. LPB0142, isolated from sea water.</title>
        <authorList>
            <person name="Kim E."/>
            <person name="Yi H."/>
        </authorList>
    </citation>
    <scope>NUCLEOTIDE SEQUENCE [LARGE SCALE GENOMIC DNA]</scope>
    <source>
        <strain evidence="7 11">LPB0142</strain>
        <plasmid evidence="7">pEJ01</plasmid>
        <plasmid evidence="11">Plasmid pej01</plasmid>
    </source>
</reference>
<organism evidence="7 11">
    <name type="scientific">Rhodobacter xanthinilyticus</name>
    <dbReference type="NCBI Taxonomy" id="1850250"/>
    <lineage>
        <taxon>Bacteria</taxon>
        <taxon>Pseudomonadati</taxon>
        <taxon>Pseudomonadota</taxon>
        <taxon>Alphaproteobacteria</taxon>
        <taxon>Rhodobacterales</taxon>
        <taxon>Rhodobacter group</taxon>
        <taxon>Rhodobacter</taxon>
    </lineage>
</organism>
<dbReference type="EMBL" id="CP017782">
    <property type="protein sequence ID" value="AOZ71368.1"/>
    <property type="molecule type" value="Genomic_DNA"/>
</dbReference>
<proteinExistence type="predicted"/>
<dbReference type="EMBL" id="CP017782">
    <property type="protein sequence ID" value="AOZ71359.1"/>
    <property type="molecule type" value="Genomic_DNA"/>
</dbReference>
<evidence type="ECO:0000313" key="4">
    <source>
        <dbReference type="EMBL" id="AOZ71361.1"/>
    </source>
</evidence>
<dbReference type="KEGG" id="rhp:LPB142_16305"/>
<evidence type="ECO:0000313" key="5">
    <source>
        <dbReference type="EMBL" id="AOZ71368.1"/>
    </source>
</evidence>
<dbReference type="InterPro" id="IPR036388">
    <property type="entry name" value="WH-like_DNA-bd_sf"/>
</dbReference>
<dbReference type="EMBL" id="CP017782">
    <property type="protein sequence ID" value="AOZ71375.1"/>
    <property type="molecule type" value="Genomic_DNA"/>
</dbReference>
<keyword evidence="11" id="KW-1185">Reference proteome</keyword>
<sequence length="104" mass="11935">MAGPARRLSAKRKLVAVQRLMRGESLEAVSRDLNVPVHRLSEWRDRVLMAAESALKERERDERDDEIARLQAKVGEITMANELLYAKIDKLEGGRPLARRRSRT</sequence>
<dbReference type="EMBL" id="CP017782">
    <property type="protein sequence ID" value="AOZ71369.1"/>
    <property type="molecule type" value="Genomic_DNA"/>
</dbReference>
<dbReference type="KEGG" id="rhp:LPB142_17355"/>
<dbReference type="STRING" id="1850250.LPB142_16115"/>
<dbReference type="EMBL" id="CP017782">
    <property type="protein sequence ID" value="AOZ71382.1"/>
    <property type="molecule type" value="Genomic_DNA"/>
</dbReference>
<dbReference type="EMBL" id="CP017782">
    <property type="protein sequence ID" value="AOZ71361.1"/>
    <property type="molecule type" value="Genomic_DNA"/>
</dbReference>
<gene>
    <name evidence="1" type="ORF">LPB142_16115</name>
    <name evidence="2" type="ORF">LPB142_16305</name>
    <name evidence="3" type="ORF">LPB142_16875</name>
    <name evidence="4" type="ORF">LPB142_16895</name>
    <name evidence="5" type="ORF">LPB142_17085</name>
    <name evidence="6" type="ORF">LPB142_17110</name>
    <name evidence="7" type="ORF">LPB142_17285</name>
    <name evidence="8" type="ORF">LPB142_17355</name>
    <name evidence="9" type="ORF">LPB142_17440</name>
    <name evidence="10" type="ORF">LPB142_17460</name>
</gene>
<geneLocation type="plasmid" evidence="11">
    <name>pej01</name>
</geneLocation>
<protein>
    <recommendedName>
        <fullName evidence="12">Transposase</fullName>
    </recommendedName>
</protein>
<evidence type="ECO:0000313" key="6">
    <source>
        <dbReference type="EMBL" id="AOZ71369.1"/>
    </source>
</evidence>
<evidence type="ECO:0000313" key="8">
    <source>
        <dbReference type="EMBL" id="AOZ71378.1"/>
    </source>
</evidence>
<evidence type="ECO:0000313" key="9">
    <source>
        <dbReference type="EMBL" id="AOZ71380.1"/>
    </source>
</evidence>
<evidence type="ECO:0000313" key="3">
    <source>
        <dbReference type="EMBL" id="AOZ71359.1"/>
    </source>
</evidence>
<dbReference type="EMBL" id="CP017782">
    <property type="protein sequence ID" value="AOZ71378.1"/>
    <property type="molecule type" value="Genomic_DNA"/>
</dbReference>
<evidence type="ECO:0000313" key="1">
    <source>
        <dbReference type="EMBL" id="AOZ71133.1"/>
    </source>
</evidence>
<dbReference type="AlphaFoldDB" id="A0A1D9MHM5"/>
<evidence type="ECO:0000313" key="2">
    <source>
        <dbReference type="EMBL" id="AOZ71139.1"/>
    </source>
</evidence>
<dbReference type="KEGG" id="rhp:LPB142_16895"/>
<dbReference type="EMBL" id="CP017781">
    <property type="protein sequence ID" value="AOZ71139.1"/>
    <property type="molecule type" value="Genomic_DNA"/>
</dbReference>
<dbReference type="EMBL" id="CP017782">
    <property type="protein sequence ID" value="AOZ71380.1"/>
    <property type="molecule type" value="Genomic_DNA"/>
</dbReference>
<geneLocation type="plasmid" evidence="7">
    <name>pEJ01</name>
</geneLocation>
<dbReference type="KEGG" id="rhp:LPB142_17110"/>
<evidence type="ECO:0008006" key="12">
    <source>
        <dbReference type="Google" id="ProtNLM"/>
    </source>
</evidence>
<dbReference type="Proteomes" id="UP000176562">
    <property type="component" value="Plasmid pEJ01"/>
</dbReference>
<dbReference type="KEGG" id="rhp:LPB142_17285"/>
<evidence type="ECO:0000313" key="11">
    <source>
        <dbReference type="Proteomes" id="UP000176562"/>
    </source>
</evidence>